<evidence type="ECO:0000256" key="5">
    <source>
        <dbReference type="SAM" id="Coils"/>
    </source>
</evidence>
<dbReference type="EMBL" id="BDGI01000077">
    <property type="protein sequence ID" value="GAV28687.1"/>
    <property type="molecule type" value="Genomic_DNA"/>
</dbReference>
<reference evidence="7 8" key="1">
    <citation type="submission" date="2016-08" db="EMBL/GenBank/DDBJ databases">
        <title>Whole genome shotgun sequence of Pichia membranifaciens KS47-1.</title>
        <authorList>
            <person name="Konishi M."/>
            <person name="Ishida M."/>
            <person name="Arakawa T."/>
            <person name="Kato Y."/>
            <person name="Horiuchi J."/>
        </authorList>
    </citation>
    <scope>NUCLEOTIDE SEQUENCE [LARGE SCALE GENOMIC DNA]</scope>
    <source>
        <strain evidence="7 8">KS47-1</strain>
    </source>
</reference>
<dbReference type="GO" id="GO:0042802">
    <property type="term" value="F:identical protein binding"/>
    <property type="evidence" value="ECO:0007669"/>
    <property type="project" value="TreeGrafter"/>
</dbReference>
<name>A0A1Q2YGK5_9ASCO</name>
<dbReference type="SUPFAM" id="SSF100950">
    <property type="entry name" value="NagB/RpiA/CoA transferase-like"/>
    <property type="match status" value="1"/>
</dbReference>
<dbReference type="OrthoDB" id="7663298at2759"/>
<dbReference type="CDD" id="cd01399">
    <property type="entry name" value="GlcN6P_deaminase"/>
    <property type="match status" value="1"/>
</dbReference>
<dbReference type="GO" id="GO:0005737">
    <property type="term" value="C:cytoplasm"/>
    <property type="evidence" value="ECO:0007669"/>
    <property type="project" value="TreeGrafter"/>
</dbReference>
<keyword evidence="4" id="KW-0378">Hydrolase</keyword>
<dbReference type="GO" id="GO:0006043">
    <property type="term" value="P:glucosamine catabolic process"/>
    <property type="evidence" value="ECO:0007669"/>
    <property type="project" value="TreeGrafter"/>
</dbReference>
<dbReference type="GO" id="GO:0005975">
    <property type="term" value="P:carbohydrate metabolic process"/>
    <property type="evidence" value="ECO:0007669"/>
    <property type="project" value="InterPro"/>
</dbReference>
<sequence length="248" mass="27951">MAKLIEYQTKEKAAEFVAERIAKSINQFNPTETRPYVLGLPTGSSPEPVYSKLIELYKAGKVSFKNVVTFNMDEYCGLPPTNDQSYFFFMHEKFFNHIDIKKENIHILNGLAEDYEKECEQYEQEIHKYAPFQIFMGGVGPNGHIAFNEAGSSRNSITRKVELQDTTIRANSRFFANSLEKVPKYALSVGISTVLDNSKEVIILVFGKAKHEILQKTLEAPISSTIPSTFLREQDNCLLVCDSDAASG</sequence>
<dbReference type="EC" id="3.5.99.6" evidence="3"/>
<organism evidence="7 8">
    <name type="scientific">Pichia membranifaciens</name>
    <dbReference type="NCBI Taxonomy" id="4926"/>
    <lineage>
        <taxon>Eukaryota</taxon>
        <taxon>Fungi</taxon>
        <taxon>Dikarya</taxon>
        <taxon>Ascomycota</taxon>
        <taxon>Saccharomycotina</taxon>
        <taxon>Pichiomycetes</taxon>
        <taxon>Pichiales</taxon>
        <taxon>Pichiaceae</taxon>
        <taxon>Pichia</taxon>
    </lineage>
</organism>
<evidence type="ECO:0000313" key="7">
    <source>
        <dbReference type="EMBL" id="GAV28687.1"/>
    </source>
</evidence>
<feature type="domain" description="Glucosamine/galactosamine-6-phosphate isomerase" evidence="6">
    <location>
        <begin position="9"/>
        <end position="236"/>
    </location>
</feature>
<evidence type="ECO:0000256" key="1">
    <source>
        <dbReference type="ARBA" id="ARBA00000644"/>
    </source>
</evidence>
<proteinExistence type="inferred from homology"/>
<dbReference type="Proteomes" id="UP000186136">
    <property type="component" value="Unassembled WGS sequence"/>
</dbReference>
<dbReference type="GO" id="GO:0006046">
    <property type="term" value="P:N-acetylglucosamine catabolic process"/>
    <property type="evidence" value="ECO:0007669"/>
    <property type="project" value="TreeGrafter"/>
</dbReference>
<dbReference type="InterPro" id="IPR004547">
    <property type="entry name" value="Glucosamine6P_isomerase"/>
</dbReference>
<accession>A0A1Q2YGK5</accession>
<evidence type="ECO:0000259" key="6">
    <source>
        <dbReference type="Pfam" id="PF01182"/>
    </source>
</evidence>
<comment type="similarity">
    <text evidence="2">Belongs to the glucosamine/galactosamine-6-phosphate isomerase family.</text>
</comment>
<feature type="coiled-coil region" evidence="5">
    <location>
        <begin position="98"/>
        <end position="125"/>
    </location>
</feature>
<evidence type="ECO:0000313" key="8">
    <source>
        <dbReference type="Proteomes" id="UP000186136"/>
    </source>
</evidence>
<gene>
    <name evidence="7" type="ORF">PMKS-002161</name>
</gene>
<dbReference type="Pfam" id="PF01182">
    <property type="entry name" value="Glucosamine_iso"/>
    <property type="match status" value="1"/>
</dbReference>
<dbReference type="PANTHER" id="PTHR11280">
    <property type="entry name" value="GLUCOSAMINE-6-PHOSPHATE ISOMERASE"/>
    <property type="match status" value="1"/>
</dbReference>
<dbReference type="GO" id="GO:0004342">
    <property type="term" value="F:glucosamine-6-phosphate deaminase activity"/>
    <property type="evidence" value="ECO:0007669"/>
    <property type="project" value="UniProtKB-EC"/>
</dbReference>
<dbReference type="InterPro" id="IPR037171">
    <property type="entry name" value="NagB/RpiA_transferase-like"/>
</dbReference>
<dbReference type="NCBIfam" id="TIGR00502">
    <property type="entry name" value="nagB"/>
    <property type="match status" value="1"/>
</dbReference>
<dbReference type="GO" id="GO:0019262">
    <property type="term" value="P:N-acetylneuraminate catabolic process"/>
    <property type="evidence" value="ECO:0007669"/>
    <property type="project" value="TreeGrafter"/>
</dbReference>
<protein>
    <recommendedName>
        <fullName evidence="3">glucosamine-6-phosphate deaminase</fullName>
        <ecNumber evidence="3">3.5.99.6</ecNumber>
    </recommendedName>
</protein>
<dbReference type="PANTHER" id="PTHR11280:SF5">
    <property type="entry name" value="GLUCOSAMINE-6-PHOSPHATE ISOMERASE"/>
    <property type="match status" value="1"/>
</dbReference>
<comment type="catalytic activity">
    <reaction evidence="1">
        <text>alpha-D-glucosamine 6-phosphate + H2O = beta-D-fructose 6-phosphate + NH4(+)</text>
        <dbReference type="Rhea" id="RHEA:12172"/>
        <dbReference type="ChEBI" id="CHEBI:15377"/>
        <dbReference type="ChEBI" id="CHEBI:28938"/>
        <dbReference type="ChEBI" id="CHEBI:57634"/>
        <dbReference type="ChEBI" id="CHEBI:75989"/>
        <dbReference type="EC" id="3.5.99.6"/>
    </reaction>
</comment>
<comment type="caution">
    <text evidence="7">The sequence shown here is derived from an EMBL/GenBank/DDBJ whole genome shotgun (WGS) entry which is preliminary data.</text>
</comment>
<keyword evidence="5" id="KW-0175">Coiled coil</keyword>
<evidence type="ECO:0000256" key="2">
    <source>
        <dbReference type="ARBA" id="ARBA00005526"/>
    </source>
</evidence>
<keyword evidence="8" id="KW-1185">Reference proteome</keyword>
<dbReference type="InterPro" id="IPR006148">
    <property type="entry name" value="Glc/Gal-6P_isomerase"/>
</dbReference>
<evidence type="ECO:0000256" key="3">
    <source>
        <dbReference type="ARBA" id="ARBA00012680"/>
    </source>
</evidence>
<dbReference type="Gene3D" id="3.40.50.1360">
    <property type="match status" value="1"/>
</dbReference>
<evidence type="ECO:0000256" key="4">
    <source>
        <dbReference type="ARBA" id="ARBA00022801"/>
    </source>
</evidence>
<dbReference type="AlphaFoldDB" id="A0A1Q2YGK5"/>